<reference evidence="2" key="1">
    <citation type="submission" date="2022-11" db="UniProtKB">
        <authorList>
            <consortium name="WormBaseParasite"/>
        </authorList>
    </citation>
    <scope>IDENTIFICATION</scope>
</reference>
<evidence type="ECO:0000313" key="2">
    <source>
        <dbReference type="WBParaSite" id="PS1159_v2.g2346.t1"/>
    </source>
</evidence>
<organism evidence="1 2">
    <name type="scientific">Panagrolaimus sp. PS1159</name>
    <dbReference type="NCBI Taxonomy" id="55785"/>
    <lineage>
        <taxon>Eukaryota</taxon>
        <taxon>Metazoa</taxon>
        <taxon>Ecdysozoa</taxon>
        <taxon>Nematoda</taxon>
        <taxon>Chromadorea</taxon>
        <taxon>Rhabditida</taxon>
        <taxon>Tylenchina</taxon>
        <taxon>Panagrolaimomorpha</taxon>
        <taxon>Panagrolaimoidea</taxon>
        <taxon>Panagrolaimidae</taxon>
        <taxon>Panagrolaimus</taxon>
    </lineage>
</organism>
<dbReference type="Proteomes" id="UP000887580">
    <property type="component" value="Unplaced"/>
</dbReference>
<name>A0AC35G350_9BILA</name>
<proteinExistence type="predicted"/>
<sequence>MPYFLCCKYAKNRCQMFYWRRPSSSCQQYQPPAVGYGMGGGTFGTIDNQKFIFNEPGVYTLLYIPQTENNPEVRVQVRLERYPNRKVDFSLLGHYMTQADLVQPSNVTVITGVAIEATGTDRVVITARGDTRRFRYRTNIIVGNLLRYFDTMRLQRFNGVLIYVNNVQRGQPEIYV</sequence>
<accession>A0AC35G350</accession>
<evidence type="ECO:0000313" key="1">
    <source>
        <dbReference type="Proteomes" id="UP000887580"/>
    </source>
</evidence>
<protein>
    <submittedName>
        <fullName evidence="2">Uncharacterized protein</fullName>
    </submittedName>
</protein>
<dbReference type="WBParaSite" id="PS1159_v2.g2346.t1">
    <property type="protein sequence ID" value="PS1159_v2.g2346.t1"/>
    <property type="gene ID" value="PS1159_v2.g2346"/>
</dbReference>